<comment type="subcellular location">
    <subcellularLocation>
        <location evidence="2">Chromosome</location>
        <location evidence="2">Telomere</location>
    </subcellularLocation>
    <subcellularLocation>
        <location evidence="1">Nucleus</location>
    </subcellularLocation>
</comment>
<keyword evidence="5" id="KW-0158">Chromosome</keyword>
<keyword evidence="6" id="KW-0779">Telomere</keyword>
<dbReference type="InterPro" id="IPR042617">
    <property type="entry name" value="CTC1-like"/>
</dbReference>
<dbReference type="Pfam" id="PF15489">
    <property type="entry name" value="CTC1"/>
    <property type="match status" value="1"/>
</dbReference>
<keyword evidence="8" id="KW-0539">Nucleus</keyword>
<evidence type="ECO:0000256" key="9">
    <source>
        <dbReference type="SAM" id="MobiDB-lite"/>
    </source>
</evidence>
<organism evidence="10">
    <name type="scientific">Timema cristinae</name>
    <name type="common">Walking stick</name>
    <dbReference type="NCBI Taxonomy" id="61476"/>
    <lineage>
        <taxon>Eukaryota</taxon>
        <taxon>Metazoa</taxon>
        <taxon>Ecdysozoa</taxon>
        <taxon>Arthropoda</taxon>
        <taxon>Hexapoda</taxon>
        <taxon>Insecta</taxon>
        <taxon>Pterygota</taxon>
        <taxon>Neoptera</taxon>
        <taxon>Polyneoptera</taxon>
        <taxon>Phasmatodea</taxon>
        <taxon>Timematodea</taxon>
        <taxon>Timematoidea</taxon>
        <taxon>Timematidae</taxon>
        <taxon>Timema</taxon>
    </lineage>
</organism>
<dbReference type="EMBL" id="OC320276">
    <property type="protein sequence ID" value="CAD7407696.1"/>
    <property type="molecule type" value="Genomic_DNA"/>
</dbReference>
<evidence type="ECO:0000256" key="4">
    <source>
        <dbReference type="ARBA" id="ARBA00016175"/>
    </source>
</evidence>
<comment type="similarity">
    <text evidence="3">Belongs to the CTC1 family.</text>
</comment>
<dbReference type="GO" id="GO:0010833">
    <property type="term" value="P:telomere maintenance via telomere lengthening"/>
    <property type="evidence" value="ECO:0007669"/>
    <property type="project" value="TreeGrafter"/>
</dbReference>
<protein>
    <recommendedName>
        <fullName evidence="4">CST complex subunit CTC1</fullName>
    </recommendedName>
</protein>
<dbReference type="GO" id="GO:0042162">
    <property type="term" value="F:telomeric DNA binding"/>
    <property type="evidence" value="ECO:0007669"/>
    <property type="project" value="TreeGrafter"/>
</dbReference>
<name>A0A7R9D5V5_TIMCR</name>
<sequence>MFFMELLTEPQAVVYVTSSLESQTVWLTQININSSYCFTHLQPRQIVFKNGSIFMVWQTCEMSRFSEVEESYSVQVNDSNHLLSYEGCVTDVFRPLAMFQLDNKLNLCAALMVKVSDVPELCVGQHVIVYNAHCVSRDLMMCARSRVSIVPHPEQSVPAGAPGREVEKYLPLIDLSNELRLSFRDILWLKKQFHILEEKFDEKFLFSLTIPRRVTLLPLDTYLPSCNISPCLSRAFHNQLLQNLLAAIVQWNTLDRELRPVRKLAAEFVDHDLCDLDKESGYYQDLLNVSQVSQLGIPELENWFWRSNLWDGSEEGRERSLIPLVGYLSSSNGYWMLSDETGSLPCIITGLSADKWHNIVKALSGNIVVITKFQLIQEVFQVTKYTYLHFSTKDCRPFNLQNNYPTLDSLCSMCEGIPGYTHSCPKGSVRRNPEPGPSNGDPGPSQRDCETQRSGQELRPQRANESSVQRSRPGLDCETDSLEVVVHHLSHLMVVCKGTMTTCHMQATITKRNMPNRSKRVTLLLKGPLLKSVPLIQIGALYHLHTAEADNLFINSNHINNFSREMKTSGLRTVPQDATFIHCGAPLACSDYYSVSEASSCEVGDELTNVEGIIFDRLHNELKYPSELRSIETAGYGVPGGKSIIVKIRDIASAVSLSVYINSWYQRAYPIGLILGAHVAFTNLQQKMSVKNSVYFVTTGLSSVVVKDMNRPPHFESKEDWGAPCNLLLAVPSKKLLWGTVEMDQLLKVSVQFRCEYCSHLFIRGRCSYVGCWSHSKGEIAAVCTFKAHHADKEALVIVKGDNVRVVLDMSENQWCQLKLLAKQAGELVYLRGSVAPPDISTCRAQHVFWLYCKVVVAEQMKLLHIQAKKFPDQGSSTASLLRSWTLYMDIKDRPRILNSFPPQELDAISGYQGQTLGSSTASLLRSWTLSLDIKDRPRILNSFSPQELDAISGYQGQTKDPQQLPSSGVGRYLWISRTDLGSSTASLLRSWTLYMDIKDRPRILNSFPPQELDAIYGDSRF</sequence>
<feature type="region of interest" description="Disordered" evidence="9">
    <location>
        <begin position="425"/>
        <end position="474"/>
    </location>
</feature>
<evidence type="ECO:0000256" key="6">
    <source>
        <dbReference type="ARBA" id="ARBA00022895"/>
    </source>
</evidence>
<dbReference type="PANTHER" id="PTHR14865">
    <property type="entry name" value="CST COMPLEX SUBUNIT CTC1"/>
    <property type="match status" value="1"/>
</dbReference>
<evidence type="ECO:0000256" key="5">
    <source>
        <dbReference type="ARBA" id="ARBA00022454"/>
    </source>
</evidence>
<dbReference type="InterPro" id="IPR029156">
    <property type="entry name" value="CTC1"/>
</dbReference>
<reference evidence="10" key="1">
    <citation type="submission" date="2020-11" db="EMBL/GenBank/DDBJ databases">
        <authorList>
            <person name="Tran Van P."/>
        </authorList>
    </citation>
    <scope>NUCLEOTIDE SEQUENCE</scope>
</reference>
<dbReference type="AlphaFoldDB" id="A0A7R9D5V5"/>
<evidence type="ECO:0000256" key="7">
    <source>
        <dbReference type="ARBA" id="ARBA00023125"/>
    </source>
</evidence>
<dbReference type="GO" id="GO:0045740">
    <property type="term" value="P:positive regulation of DNA replication"/>
    <property type="evidence" value="ECO:0007669"/>
    <property type="project" value="TreeGrafter"/>
</dbReference>
<dbReference type="GO" id="GO:1990879">
    <property type="term" value="C:CST complex"/>
    <property type="evidence" value="ECO:0007669"/>
    <property type="project" value="TreeGrafter"/>
</dbReference>
<proteinExistence type="inferred from homology"/>
<dbReference type="PANTHER" id="PTHR14865:SF2">
    <property type="entry name" value="CST COMPLEX SUBUNIT CTC1"/>
    <property type="match status" value="1"/>
</dbReference>
<dbReference type="GO" id="GO:0003697">
    <property type="term" value="F:single-stranded DNA binding"/>
    <property type="evidence" value="ECO:0007669"/>
    <property type="project" value="InterPro"/>
</dbReference>
<evidence type="ECO:0000256" key="1">
    <source>
        <dbReference type="ARBA" id="ARBA00004123"/>
    </source>
</evidence>
<accession>A0A7R9D5V5</accession>
<evidence type="ECO:0000313" key="10">
    <source>
        <dbReference type="EMBL" id="CAD7407696.1"/>
    </source>
</evidence>
<gene>
    <name evidence="10" type="ORF">TCEB3V08_LOCUS9147</name>
</gene>
<evidence type="ECO:0000256" key="3">
    <source>
        <dbReference type="ARBA" id="ARBA00006332"/>
    </source>
</evidence>
<keyword evidence="7" id="KW-0238">DNA-binding</keyword>
<evidence type="ECO:0000256" key="8">
    <source>
        <dbReference type="ARBA" id="ARBA00023242"/>
    </source>
</evidence>
<evidence type="ECO:0000256" key="2">
    <source>
        <dbReference type="ARBA" id="ARBA00004574"/>
    </source>
</evidence>